<protein>
    <submittedName>
        <fullName evidence="6">DUF1294 domain-containing protein</fullName>
    </submittedName>
</protein>
<dbReference type="Proteomes" id="UP000235897">
    <property type="component" value="Unassembled WGS sequence"/>
</dbReference>
<name>A0A2N8SYM1_STUST</name>
<dbReference type="SUPFAM" id="SSF50249">
    <property type="entry name" value="Nucleic acid-binding proteins"/>
    <property type="match status" value="1"/>
</dbReference>
<keyword evidence="4" id="KW-0812">Transmembrane</keyword>
<dbReference type="GO" id="GO:0003730">
    <property type="term" value="F:mRNA 3'-UTR binding"/>
    <property type="evidence" value="ECO:0007669"/>
    <property type="project" value="TreeGrafter"/>
</dbReference>
<dbReference type="InterPro" id="IPR011129">
    <property type="entry name" value="CSD"/>
</dbReference>
<feature type="transmembrane region" description="Helical" evidence="4">
    <location>
        <begin position="113"/>
        <end position="135"/>
    </location>
</feature>
<dbReference type="InterPro" id="IPR002059">
    <property type="entry name" value="CSP_DNA-bd"/>
</dbReference>
<dbReference type="Pfam" id="PF06961">
    <property type="entry name" value="DUF1294"/>
    <property type="match status" value="1"/>
</dbReference>
<dbReference type="CDD" id="cd04458">
    <property type="entry name" value="CSP_CDS"/>
    <property type="match status" value="1"/>
</dbReference>
<keyword evidence="1" id="KW-0597">Phosphoprotein</keyword>
<feature type="region of interest" description="Disordered" evidence="3">
    <location>
        <begin position="80"/>
        <end position="109"/>
    </location>
</feature>
<proteinExistence type="predicted"/>
<dbReference type="EMBL" id="POUW01000001">
    <property type="protein sequence ID" value="PNG07584.1"/>
    <property type="molecule type" value="Genomic_DNA"/>
</dbReference>
<feature type="compositionally biased region" description="Low complexity" evidence="3">
    <location>
        <begin position="83"/>
        <end position="97"/>
    </location>
</feature>
<evidence type="ECO:0000313" key="6">
    <source>
        <dbReference type="EMBL" id="PNG07584.1"/>
    </source>
</evidence>
<dbReference type="InterPro" id="IPR012340">
    <property type="entry name" value="NA-bd_OB-fold"/>
</dbReference>
<feature type="compositionally biased region" description="Basic residues" evidence="3">
    <location>
        <begin position="98"/>
        <end position="108"/>
    </location>
</feature>
<feature type="domain" description="CSD" evidence="5">
    <location>
        <begin position="2"/>
        <end position="66"/>
    </location>
</feature>
<keyword evidence="4" id="KW-1133">Transmembrane helix</keyword>
<dbReference type="PROSITE" id="PS51857">
    <property type="entry name" value="CSD_2"/>
    <property type="match status" value="1"/>
</dbReference>
<gene>
    <name evidence="6" type="ORF">CXL00_00485</name>
</gene>
<dbReference type="Gene3D" id="2.40.50.140">
    <property type="entry name" value="Nucleic acid-binding proteins"/>
    <property type="match status" value="1"/>
</dbReference>
<dbReference type="GO" id="GO:0043488">
    <property type="term" value="P:regulation of mRNA stability"/>
    <property type="evidence" value="ECO:0007669"/>
    <property type="project" value="TreeGrafter"/>
</dbReference>
<feature type="transmembrane region" description="Helical" evidence="4">
    <location>
        <begin position="141"/>
        <end position="159"/>
    </location>
</feature>
<evidence type="ECO:0000256" key="3">
    <source>
        <dbReference type="SAM" id="MobiDB-lite"/>
    </source>
</evidence>
<keyword evidence="4" id="KW-0472">Membrane</keyword>
<comment type="subcellular location">
    <subcellularLocation>
        <location evidence="2">Cytoplasm</location>
    </subcellularLocation>
</comment>
<dbReference type="PANTHER" id="PTHR12962">
    <property type="entry name" value="CALCIUM-REGULATED HEAT STABLE PROTEIN CRHSP-24-RELATED"/>
    <property type="match status" value="1"/>
</dbReference>
<dbReference type="Pfam" id="PF00313">
    <property type="entry name" value="CSD"/>
    <property type="match status" value="1"/>
</dbReference>
<dbReference type="InterPro" id="IPR052069">
    <property type="entry name" value="Ca-reg_mRNA-binding_domain"/>
</dbReference>
<accession>A0A2N8SYM1</accession>
<reference evidence="6 7" key="1">
    <citation type="submission" date="2018-01" db="EMBL/GenBank/DDBJ databases">
        <title>Denitrification phenotypes of diverse strains of Pseudomonas stutzeri.</title>
        <authorList>
            <person name="Milligan D.A."/>
            <person name="Bergaust L."/>
            <person name="Bakken L.R."/>
            <person name="Frostegard A."/>
        </authorList>
    </citation>
    <scope>NUCLEOTIDE SEQUENCE [LARGE SCALE GENOMIC DNA]</scope>
    <source>
        <strain evidence="6 7">28a3</strain>
    </source>
</reference>
<dbReference type="OrthoDB" id="72963at2"/>
<dbReference type="PANTHER" id="PTHR12962:SF1">
    <property type="entry name" value="COLD SHOCK DOMAIN-CONTAINING PROTEIN CG9705"/>
    <property type="match status" value="1"/>
</dbReference>
<evidence type="ECO:0000256" key="1">
    <source>
        <dbReference type="ARBA" id="ARBA00022553"/>
    </source>
</evidence>
<organism evidence="6 7">
    <name type="scientific">Stutzerimonas stutzeri</name>
    <name type="common">Pseudomonas stutzeri</name>
    <dbReference type="NCBI Taxonomy" id="316"/>
    <lineage>
        <taxon>Bacteria</taxon>
        <taxon>Pseudomonadati</taxon>
        <taxon>Pseudomonadota</taxon>
        <taxon>Gammaproteobacteria</taxon>
        <taxon>Pseudomonadales</taxon>
        <taxon>Pseudomonadaceae</taxon>
        <taxon>Stutzerimonas</taxon>
    </lineage>
</organism>
<evidence type="ECO:0000313" key="7">
    <source>
        <dbReference type="Proteomes" id="UP000235897"/>
    </source>
</evidence>
<sequence>MELRGQLNSWDDQKGFGFIRPERGGGDVFAHISAMRGARRPVAGDQVMYLSEPDEKGRLRATHIRLARGLSLDEPAIRRKPKAGTQAAAAKPAPAAKVHARKRPRPNRPTRQLSAKVLGFFLLCLLPAAGLARLAEQGSHWLLLAYLLASVLAFAAYLYDKRRALRNGWRISEARLHLLELLGGWPGALIAQQLLRHKTRKLSFQLVFWLIVMLHEVVWLDYLYFQSLRQLLLQL</sequence>
<evidence type="ECO:0000256" key="4">
    <source>
        <dbReference type="SAM" id="Phobius"/>
    </source>
</evidence>
<comment type="caution">
    <text evidence="6">The sequence shown here is derived from an EMBL/GenBank/DDBJ whole genome shotgun (WGS) entry which is preliminary data.</text>
</comment>
<dbReference type="SMART" id="SM00357">
    <property type="entry name" value="CSP"/>
    <property type="match status" value="1"/>
</dbReference>
<dbReference type="InterPro" id="IPR019844">
    <property type="entry name" value="CSD_CS"/>
</dbReference>
<dbReference type="RefSeq" id="WP_102845747.1">
    <property type="nucleotide sequence ID" value="NZ_JAMOIG010000008.1"/>
</dbReference>
<dbReference type="InterPro" id="IPR010718">
    <property type="entry name" value="DUF1294"/>
</dbReference>
<dbReference type="GO" id="GO:0005829">
    <property type="term" value="C:cytosol"/>
    <property type="evidence" value="ECO:0007669"/>
    <property type="project" value="UniProtKB-ARBA"/>
</dbReference>
<dbReference type="AlphaFoldDB" id="A0A2N8SYM1"/>
<evidence type="ECO:0000256" key="2">
    <source>
        <dbReference type="RuleBase" id="RU000408"/>
    </source>
</evidence>
<feature type="transmembrane region" description="Helical" evidence="4">
    <location>
        <begin position="206"/>
        <end position="225"/>
    </location>
</feature>
<evidence type="ECO:0000259" key="5">
    <source>
        <dbReference type="PROSITE" id="PS51857"/>
    </source>
</evidence>
<dbReference type="PROSITE" id="PS00352">
    <property type="entry name" value="CSD_1"/>
    <property type="match status" value="1"/>
</dbReference>